<proteinExistence type="predicted"/>
<dbReference type="EMBL" id="BMVN01000041">
    <property type="protein sequence ID" value="GHA59387.1"/>
    <property type="molecule type" value="Genomic_DNA"/>
</dbReference>
<reference evidence="3" key="1">
    <citation type="journal article" date="2019" name="Int. J. Syst. Evol. Microbiol.">
        <title>The Global Catalogue of Microorganisms (GCM) 10K type strain sequencing project: providing services to taxonomists for standard genome sequencing and annotation.</title>
        <authorList>
            <consortium name="The Broad Institute Genomics Platform"/>
            <consortium name="The Broad Institute Genome Sequencing Center for Infectious Disease"/>
            <person name="Wu L."/>
            <person name="Ma J."/>
        </authorList>
    </citation>
    <scope>NUCLEOTIDE SEQUENCE [LARGE SCALE GENOMIC DNA]</scope>
    <source>
        <strain evidence="3">JCM 4733</strain>
    </source>
</reference>
<keyword evidence="3" id="KW-1185">Reference proteome</keyword>
<dbReference type="Proteomes" id="UP000653644">
    <property type="component" value="Unassembled WGS sequence"/>
</dbReference>
<comment type="caution">
    <text evidence="2">The sequence shown here is derived from an EMBL/GenBank/DDBJ whole genome shotgun (WGS) entry which is preliminary data.</text>
</comment>
<organism evidence="2 3">
    <name type="scientific">Streptomyces canarius</name>
    <dbReference type="NCBI Taxonomy" id="285453"/>
    <lineage>
        <taxon>Bacteria</taxon>
        <taxon>Bacillati</taxon>
        <taxon>Actinomycetota</taxon>
        <taxon>Actinomycetes</taxon>
        <taxon>Kitasatosporales</taxon>
        <taxon>Streptomycetaceae</taxon>
        <taxon>Streptomyces</taxon>
    </lineage>
</organism>
<evidence type="ECO:0000313" key="3">
    <source>
        <dbReference type="Proteomes" id="UP000653644"/>
    </source>
</evidence>
<gene>
    <name evidence="2" type="ORF">GCM10010345_74640</name>
</gene>
<feature type="region of interest" description="Disordered" evidence="1">
    <location>
        <begin position="1"/>
        <end position="22"/>
    </location>
</feature>
<protein>
    <submittedName>
        <fullName evidence="2">Uncharacterized protein</fullName>
    </submittedName>
</protein>
<evidence type="ECO:0000256" key="1">
    <source>
        <dbReference type="SAM" id="MobiDB-lite"/>
    </source>
</evidence>
<name>A0ABQ3D5Y9_9ACTN</name>
<accession>A0ABQ3D5Y9</accession>
<evidence type="ECO:0000313" key="2">
    <source>
        <dbReference type="EMBL" id="GHA59387.1"/>
    </source>
</evidence>
<sequence length="62" mass="5854">MVAVMASEAGSRAHGVSATGAWAASRTPVVAAAAASAGVARGGPDGTVTPAVHAAVTQVGRR</sequence>